<protein>
    <submittedName>
        <fullName evidence="2">Uncharacterized protein</fullName>
    </submittedName>
</protein>
<organism evidence="2 3">
    <name type="scientific">Stentor coeruleus</name>
    <dbReference type="NCBI Taxonomy" id="5963"/>
    <lineage>
        <taxon>Eukaryota</taxon>
        <taxon>Sar</taxon>
        <taxon>Alveolata</taxon>
        <taxon>Ciliophora</taxon>
        <taxon>Postciliodesmatophora</taxon>
        <taxon>Heterotrichea</taxon>
        <taxon>Heterotrichida</taxon>
        <taxon>Stentoridae</taxon>
        <taxon>Stentor</taxon>
    </lineage>
</organism>
<comment type="caution">
    <text evidence="2">The sequence shown here is derived from an EMBL/GenBank/DDBJ whole genome shotgun (WGS) entry which is preliminary data.</text>
</comment>
<keyword evidence="3" id="KW-1185">Reference proteome</keyword>
<dbReference type="AlphaFoldDB" id="A0A1R2C8C5"/>
<accession>A0A1R2C8C5</accession>
<gene>
    <name evidence="2" type="ORF">SteCoe_13477</name>
</gene>
<dbReference type="EMBL" id="MPUH01000243">
    <property type="protein sequence ID" value="OMJ85241.1"/>
    <property type="molecule type" value="Genomic_DNA"/>
</dbReference>
<sequence>MLPSRGISENDLDSQNLRGALDLIIADLTIPFLEKRARNKAHKKTPLEELNAVIEELTGREKELQAAVGISKMLLDRNDALNEKRKQLLSKVLKWKGKCKNREREIETLKESLYELDNKYQQLSNTMVKCEEDQLYLLAENKRILYERSLKQEQISPRKGSIDNEIMELQEILKSQSESMQKSRLEFEKKIKNLDEALSKGEKEKNALLETSAKLEKDLQKLQKKSKEADENLKEMEDAKNMLEEKSRELTITNLRLRAQNEKLIEDLKVYQSPAPNASPKKVKARRQFSLKCELESINEYKADTTVHHSYTLSRAYTDRQLAIGMTESIAHITGKKAREPIRRKDPSQEYFTLITQAVKLNSPYMDAICVIPPHVLYEKALKEDIPFHKWHLWVESQLNSAYIQLVYKTDVKFKP</sequence>
<proteinExistence type="predicted"/>
<keyword evidence="1" id="KW-0175">Coiled coil</keyword>
<name>A0A1R2C8C5_9CILI</name>
<dbReference type="Proteomes" id="UP000187209">
    <property type="component" value="Unassembled WGS sequence"/>
</dbReference>
<feature type="coiled-coil region" evidence="1">
    <location>
        <begin position="184"/>
        <end position="256"/>
    </location>
</feature>
<dbReference type="OrthoDB" id="313579at2759"/>
<evidence type="ECO:0000256" key="1">
    <source>
        <dbReference type="SAM" id="Coils"/>
    </source>
</evidence>
<evidence type="ECO:0000313" key="2">
    <source>
        <dbReference type="EMBL" id="OMJ85241.1"/>
    </source>
</evidence>
<feature type="coiled-coil region" evidence="1">
    <location>
        <begin position="47"/>
        <end position="133"/>
    </location>
</feature>
<reference evidence="2 3" key="1">
    <citation type="submission" date="2016-11" db="EMBL/GenBank/DDBJ databases">
        <title>The macronuclear genome of Stentor coeruleus: a giant cell with tiny introns.</title>
        <authorList>
            <person name="Slabodnick M."/>
            <person name="Ruby J.G."/>
            <person name="Reiff S.B."/>
            <person name="Swart E.C."/>
            <person name="Gosai S."/>
            <person name="Prabakaran S."/>
            <person name="Witkowska E."/>
            <person name="Larue G.E."/>
            <person name="Fisher S."/>
            <person name="Freeman R.M."/>
            <person name="Gunawardena J."/>
            <person name="Chu W."/>
            <person name="Stover N.A."/>
            <person name="Gregory B.D."/>
            <person name="Nowacki M."/>
            <person name="Derisi J."/>
            <person name="Roy S.W."/>
            <person name="Marshall W.F."/>
            <person name="Sood P."/>
        </authorList>
    </citation>
    <scope>NUCLEOTIDE SEQUENCE [LARGE SCALE GENOMIC DNA]</scope>
    <source>
        <strain evidence="2">WM001</strain>
    </source>
</reference>
<evidence type="ECO:0000313" key="3">
    <source>
        <dbReference type="Proteomes" id="UP000187209"/>
    </source>
</evidence>